<gene>
    <name evidence="3" type="ORF">CCO03_14870</name>
</gene>
<name>A0A1Y0EQ60_9BURK</name>
<accession>A0A1Y0EQ60</accession>
<evidence type="ECO:0000313" key="4">
    <source>
        <dbReference type="Proteomes" id="UP000196138"/>
    </source>
</evidence>
<keyword evidence="1" id="KW-1133">Transmembrane helix</keyword>
<dbReference type="KEGG" id="cser:CCO03_14870"/>
<feature type="transmembrane region" description="Helical" evidence="1">
    <location>
        <begin position="191"/>
        <end position="209"/>
    </location>
</feature>
<evidence type="ECO:0000256" key="1">
    <source>
        <dbReference type="SAM" id="Phobius"/>
    </source>
</evidence>
<keyword evidence="1" id="KW-0472">Membrane</keyword>
<dbReference type="AlphaFoldDB" id="A0A1Y0EQ60"/>
<dbReference type="EMBL" id="CP021455">
    <property type="protein sequence ID" value="ARU05795.1"/>
    <property type="molecule type" value="Genomic_DNA"/>
</dbReference>
<dbReference type="Pfam" id="PF18203">
    <property type="entry name" value="IPTL-CTERM"/>
    <property type="match status" value="1"/>
</dbReference>
<reference evidence="3 4" key="1">
    <citation type="submission" date="2017-05" db="EMBL/GenBank/DDBJ databases">
        <authorList>
            <person name="Song R."/>
            <person name="Chenine A.L."/>
            <person name="Ruprecht R.M."/>
        </authorList>
    </citation>
    <scope>NUCLEOTIDE SEQUENCE [LARGE SCALE GENOMIC DNA]</scope>
    <source>
        <strain evidence="3 4">DSM 26136</strain>
    </source>
</reference>
<dbReference type="Proteomes" id="UP000196138">
    <property type="component" value="Chromosome"/>
</dbReference>
<evidence type="ECO:0000313" key="3">
    <source>
        <dbReference type="EMBL" id="ARU05795.1"/>
    </source>
</evidence>
<keyword evidence="4" id="KW-1185">Reference proteome</keyword>
<feature type="domain" description="IPTL-CTERM protein sorting" evidence="2">
    <location>
        <begin position="188"/>
        <end position="213"/>
    </location>
</feature>
<evidence type="ECO:0000259" key="2">
    <source>
        <dbReference type="Pfam" id="PF18203"/>
    </source>
</evidence>
<organism evidence="3 4">
    <name type="scientific">Comamonas serinivorans</name>
    <dbReference type="NCBI Taxonomy" id="1082851"/>
    <lineage>
        <taxon>Bacteria</taxon>
        <taxon>Pseudomonadati</taxon>
        <taxon>Pseudomonadota</taxon>
        <taxon>Betaproteobacteria</taxon>
        <taxon>Burkholderiales</taxon>
        <taxon>Comamonadaceae</taxon>
        <taxon>Comamonas</taxon>
    </lineage>
</organism>
<dbReference type="InterPro" id="IPR026442">
    <property type="entry name" value="IPTL_CTERM"/>
</dbReference>
<keyword evidence="1" id="KW-0812">Transmembrane</keyword>
<sequence>MVNLGCADLQVDGALHAQTVELADVDNLAVGAAGVLDGGSARIALGGDVSQSGTLIPGSSTVAITDTCGNTESRVSGNATFHDLSVISTAGKKLVLEAGQTTTVSGMLTLQGVDGHLLQVRSSVPGTTARIAASTQQSIQFVDVADNRAVGAHIAPGYPSQYKSVAGSNVFSWFDYDESGQSISAKRIPTLSGWALAAVALLLAGVGVVRTRRARSH</sequence>
<dbReference type="NCBIfam" id="TIGR04174">
    <property type="entry name" value="IPTL_CTERM"/>
    <property type="match status" value="1"/>
</dbReference>
<protein>
    <recommendedName>
        <fullName evidence="2">IPTL-CTERM protein sorting domain-containing protein</fullName>
    </recommendedName>
</protein>
<proteinExistence type="predicted"/>